<protein>
    <recommendedName>
        <fullName evidence="8">tRNA-specific adenosine deaminase</fullName>
        <ecNumber evidence="8">3.5.4.33</ecNumber>
    </recommendedName>
</protein>
<gene>
    <name evidence="8" type="primary">tadA</name>
    <name evidence="10" type="ORF">IAC94_00850</name>
</gene>
<evidence type="ECO:0000256" key="2">
    <source>
        <dbReference type="ARBA" id="ARBA00011738"/>
    </source>
</evidence>
<evidence type="ECO:0000256" key="4">
    <source>
        <dbReference type="ARBA" id="ARBA00022723"/>
    </source>
</evidence>
<dbReference type="EC" id="3.5.4.33" evidence="8"/>
<reference evidence="10" key="2">
    <citation type="journal article" date="2021" name="PeerJ">
        <title>Extensive microbial diversity within the chicken gut microbiome revealed by metagenomics and culture.</title>
        <authorList>
            <person name="Gilroy R."/>
            <person name="Ravi A."/>
            <person name="Getino M."/>
            <person name="Pursley I."/>
            <person name="Horton D.L."/>
            <person name="Alikhan N.F."/>
            <person name="Baker D."/>
            <person name="Gharbi K."/>
            <person name="Hall N."/>
            <person name="Watson M."/>
            <person name="Adriaenssens E.M."/>
            <person name="Foster-Nyarko E."/>
            <person name="Jarju S."/>
            <person name="Secka A."/>
            <person name="Antonio M."/>
            <person name="Oren A."/>
            <person name="Chaudhuri R.R."/>
            <person name="La Ragione R."/>
            <person name="Hildebrand F."/>
            <person name="Pallen M.J."/>
        </authorList>
    </citation>
    <scope>NUCLEOTIDE SEQUENCE</scope>
    <source>
        <strain evidence="10">ChiHjej13B12-12457</strain>
    </source>
</reference>
<dbReference type="InterPro" id="IPR028883">
    <property type="entry name" value="tRNA_aden_deaminase"/>
</dbReference>
<evidence type="ECO:0000256" key="3">
    <source>
        <dbReference type="ARBA" id="ARBA00022694"/>
    </source>
</evidence>
<evidence type="ECO:0000259" key="9">
    <source>
        <dbReference type="PROSITE" id="PS51747"/>
    </source>
</evidence>
<feature type="domain" description="CMP/dCMP-type deaminase" evidence="9">
    <location>
        <begin position="3"/>
        <end position="113"/>
    </location>
</feature>
<keyword evidence="4 8" id="KW-0479">Metal-binding</keyword>
<comment type="cofactor">
    <cofactor evidence="8">
        <name>Zn(2+)</name>
        <dbReference type="ChEBI" id="CHEBI:29105"/>
    </cofactor>
    <text evidence="8">Binds 1 zinc ion per subunit.</text>
</comment>
<comment type="function">
    <text evidence="8">Catalyzes the deamination of adenosine to inosine at the wobble position 34 of tRNA(Arg2).</text>
</comment>
<evidence type="ECO:0000256" key="6">
    <source>
        <dbReference type="ARBA" id="ARBA00022833"/>
    </source>
</evidence>
<dbReference type="Gene3D" id="3.40.140.10">
    <property type="entry name" value="Cytidine Deaminase, domain 2"/>
    <property type="match status" value="1"/>
</dbReference>
<proteinExistence type="inferred from homology"/>
<dbReference type="AlphaFoldDB" id="A0A9D1DZY7"/>
<dbReference type="InterPro" id="IPR016192">
    <property type="entry name" value="APOBEC/CMP_deaminase_Zn-bd"/>
</dbReference>
<evidence type="ECO:0000256" key="7">
    <source>
        <dbReference type="ARBA" id="ARBA00048045"/>
    </source>
</evidence>
<dbReference type="EMBL" id="DVHI01000014">
    <property type="protein sequence ID" value="HIR62058.1"/>
    <property type="molecule type" value="Genomic_DNA"/>
</dbReference>
<evidence type="ECO:0000313" key="11">
    <source>
        <dbReference type="Proteomes" id="UP000886744"/>
    </source>
</evidence>
<dbReference type="SUPFAM" id="SSF53927">
    <property type="entry name" value="Cytidine deaminase-like"/>
    <property type="match status" value="1"/>
</dbReference>
<dbReference type="GO" id="GO:0008270">
    <property type="term" value="F:zinc ion binding"/>
    <property type="evidence" value="ECO:0007669"/>
    <property type="project" value="UniProtKB-UniRule"/>
</dbReference>
<dbReference type="CDD" id="cd01285">
    <property type="entry name" value="nucleoside_deaminase"/>
    <property type="match status" value="1"/>
</dbReference>
<keyword evidence="5 8" id="KW-0378">Hydrolase</keyword>
<dbReference type="PANTHER" id="PTHR11079:SF202">
    <property type="entry name" value="TRNA-SPECIFIC ADENOSINE DEAMINASE"/>
    <property type="match status" value="1"/>
</dbReference>
<comment type="subunit">
    <text evidence="2 8">Homodimer.</text>
</comment>
<dbReference type="InterPro" id="IPR002125">
    <property type="entry name" value="CMP_dCMP_dom"/>
</dbReference>
<name>A0A9D1DZY7_9BACT</name>
<reference evidence="10" key="1">
    <citation type="submission" date="2020-10" db="EMBL/GenBank/DDBJ databases">
        <authorList>
            <person name="Gilroy R."/>
        </authorList>
    </citation>
    <scope>NUCLEOTIDE SEQUENCE</scope>
    <source>
        <strain evidence="10">ChiHjej13B12-12457</strain>
    </source>
</reference>
<dbReference type="InterPro" id="IPR016193">
    <property type="entry name" value="Cytidine_deaminase-like"/>
</dbReference>
<dbReference type="PROSITE" id="PS00903">
    <property type="entry name" value="CYT_DCMP_DEAMINASES_1"/>
    <property type="match status" value="1"/>
</dbReference>
<organism evidence="10 11">
    <name type="scientific">Candidatus Coprenecus avistercoris</name>
    <dbReference type="NCBI Taxonomy" id="2840730"/>
    <lineage>
        <taxon>Bacteria</taxon>
        <taxon>Pseudomonadati</taxon>
        <taxon>Bacteroidota</taxon>
        <taxon>Bacteroidia</taxon>
        <taxon>Bacteroidales</taxon>
        <taxon>Rikenellaceae</taxon>
        <taxon>Rikenellaceae incertae sedis</taxon>
        <taxon>Candidatus Coprenecus</taxon>
    </lineage>
</organism>
<evidence type="ECO:0000313" key="10">
    <source>
        <dbReference type="EMBL" id="HIR62058.1"/>
    </source>
</evidence>
<comment type="similarity">
    <text evidence="1">Belongs to the cytidine and deoxycytidylate deaminase family. ADAT2 subfamily.</text>
</comment>
<comment type="caution">
    <text evidence="10">The sequence shown here is derived from an EMBL/GenBank/DDBJ whole genome shotgun (WGS) entry which is preliminary data.</text>
</comment>
<feature type="binding site" evidence="8">
    <location>
        <position position="87"/>
    </location>
    <ligand>
        <name>Zn(2+)</name>
        <dbReference type="ChEBI" id="CHEBI:29105"/>
        <note>catalytic</note>
    </ligand>
</feature>
<dbReference type="HAMAP" id="MF_00972">
    <property type="entry name" value="tRNA_aden_deaminase"/>
    <property type="match status" value="1"/>
</dbReference>
<comment type="catalytic activity">
    <reaction evidence="7 8">
        <text>adenosine(34) in tRNA + H2O + H(+) = inosine(34) in tRNA + NH4(+)</text>
        <dbReference type="Rhea" id="RHEA:43168"/>
        <dbReference type="Rhea" id="RHEA-COMP:10373"/>
        <dbReference type="Rhea" id="RHEA-COMP:10374"/>
        <dbReference type="ChEBI" id="CHEBI:15377"/>
        <dbReference type="ChEBI" id="CHEBI:15378"/>
        <dbReference type="ChEBI" id="CHEBI:28938"/>
        <dbReference type="ChEBI" id="CHEBI:74411"/>
        <dbReference type="ChEBI" id="CHEBI:82852"/>
        <dbReference type="EC" id="3.5.4.33"/>
    </reaction>
</comment>
<dbReference type="PROSITE" id="PS51747">
    <property type="entry name" value="CYT_DCMP_DEAMINASES_2"/>
    <property type="match status" value="1"/>
</dbReference>
<dbReference type="GO" id="GO:0002100">
    <property type="term" value="P:tRNA wobble adenosine to inosine editing"/>
    <property type="evidence" value="ECO:0007669"/>
    <property type="project" value="UniProtKB-UniRule"/>
</dbReference>
<evidence type="ECO:0000256" key="1">
    <source>
        <dbReference type="ARBA" id="ARBA00010669"/>
    </source>
</evidence>
<keyword evidence="3 8" id="KW-0819">tRNA processing</keyword>
<dbReference type="PANTHER" id="PTHR11079">
    <property type="entry name" value="CYTOSINE DEAMINASE FAMILY MEMBER"/>
    <property type="match status" value="1"/>
</dbReference>
<keyword evidence="6 8" id="KW-0862">Zinc</keyword>
<feature type="binding site" evidence="8">
    <location>
        <position position="54"/>
    </location>
    <ligand>
        <name>Zn(2+)</name>
        <dbReference type="ChEBI" id="CHEBI:29105"/>
        <note>catalytic</note>
    </ligand>
</feature>
<feature type="binding site" evidence="8">
    <location>
        <position position="84"/>
    </location>
    <ligand>
        <name>Zn(2+)</name>
        <dbReference type="ChEBI" id="CHEBI:29105"/>
        <note>catalytic</note>
    </ligand>
</feature>
<evidence type="ECO:0000256" key="8">
    <source>
        <dbReference type="HAMAP-Rule" id="MF_00972"/>
    </source>
</evidence>
<dbReference type="Pfam" id="PF00383">
    <property type="entry name" value="dCMP_cyt_deam_1"/>
    <property type="match status" value="1"/>
</dbReference>
<dbReference type="GO" id="GO:0052717">
    <property type="term" value="F:tRNA-specific adenosine-34 deaminase activity"/>
    <property type="evidence" value="ECO:0007669"/>
    <property type="project" value="UniProtKB-UniRule"/>
</dbReference>
<accession>A0A9D1DZY7</accession>
<sequence length="146" mass="16075">MNTDHEKYMREALKEARRAEAEGEIPIGAVVVCEGRIIARAHNQTETLHDPTAHAEMLAMTAATAYIGGKYLPECTLYVTVEPCPMCAAAMAWTQVGAVVYGAPDPKRGYTLFSPSLLHPRTKVCNGVLSEECSAIMTEFFKKIRR</sequence>
<dbReference type="Proteomes" id="UP000886744">
    <property type="component" value="Unassembled WGS sequence"/>
</dbReference>
<evidence type="ECO:0000256" key="5">
    <source>
        <dbReference type="ARBA" id="ARBA00022801"/>
    </source>
</evidence>
<feature type="active site" description="Proton donor" evidence="8">
    <location>
        <position position="56"/>
    </location>
</feature>